<dbReference type="InterPro" id="IPR005467">
    <property type="entry name" value="His_kinase_dom"/>
</dbReference>
<dbReference type="Pfam" id="PF13185">
    <property type="entry name" value="GAF_2"/>
    <property type="match status" value="3"/>
</dbReference>
<keyword evidence="10" id="KW-0902">Two-component regulatory system</keyword>
<dbReference type="Pfam" id="PF00512">
    <property type="entry name" value="HisKA"/>
    <property type="match status" value="1"/>
</dbReference>
<comment type="caution">
    <text evidence="15">The sequence shown here is derived from an EMBL/GenBank/DDBJ whole genome shotgun (WGS) entry which is preliminary data.</text>
</comment>
<feature type="domain" description="Histidine kinase" evidence="13">
    <location>
        <begin position="742"/>
        <end position="960"/>
    </location>
</feature>
<dbReference type="InterPro" id="IPR004358">
    <property type="entry name" value="Sig_transdc_His_kin-like_C"/>
</dbReference>
<evidence type="ECO:0000256" key="9">
    <source>
        <dbReference type="ARBA" id="ARBA00022840"/>
    </source>
</evidence>
<keyword evidence="16" id="KW-1185">Reference proteome</keyword>
<evidence type="ECO:0000256" key="6">
    <source>
        <dbReference type="ARBA" id="ARBA00022679"/>
    </source>
</evidence>
<evidence type="ECO:0000256" key="3">
    <source>
        <dbReference type="ARBA" id="ARBA00012438"/>
    </source>
</evidence>
<sequence length="1107" mass="119467">MKSTEHRAREPGPTEEQLAFLARAGERLASSLDLRTTLANLARLSVPTLCDYCVIDLLEEDGRLHRVEAAHVDPAKEHLLTPQASPRESGMWLAEIGPRLLARGEPLLTPSNDAVPTPRSHPFWPAAVLGTISSISAPLVASGRTIGVLTLATADSGRRYGHADLTIAQDLARRAALAIDNARLHAAEQRAREAAERAAARTSRLQALTSSLAAALTPAQVADAVLQQGLVAVEARAAALARCTQDGSLEIIGALGFVLGQLSRGARIAEDAPGPLAEAVRRKQPLWLESETAVAEARALAELDPEGQAPPKSLACLPLMLDDRATGVILFSFREPRVLSHEDRSFLLTLARQSSQAIERARLYEATERARAAAELATMRLVALQRMTAALSDTMSRIKVAETIVDHVRDMLPSCKAIVATVSADGEHLDLVRAIGHTRETLDRYDSTKLTFASPLTDAVRNQTPLFFDDEEAFRARYPHLAHGSSDVPYCVAAVPFLVEDRAIGGLVLRYHRSSQRASEDNAFILHLARTCTQSLERAYLYEAERKARAEADIERRRLALLAEASALLNASLDSTAISEALSRVAVPSFAGYCIVCSLDDDGTPQFMSALHEDPEKEAILRDMRSRYPFGKNHPISEAARSGKAKLLRAVDDGSLRALAADDEHLEIMRCIGTTSAIVVPLIARGHTLGVLSFGTTRARYTQADLALAEELGQRAALALDNARLFHEAQEASRVKDEFLGVVSHELRTPLNAILGWARMLRTGAVREGNQPRALESIERNAVHQAKLIDDLLDASRITAGKLRLDPSILELAPVVEAAVHSVTPGATNREITLHTAFDPGSVPVFGDPSRLQQVVWNLLSNAIKFTPKGGRIDVRLARAGDEAVLVVQDSGRGIRAELLPHIFERFRQGDGTLTRASGGLGLGLSIVRHLVEAHGGTVRAESDGPDTGAKFTVKLPIAKPRPLAVQGPPADERRAEKRALAGLSILVVDDEPDAREILSEILDIAGATVKTAADAAEALRILSDFVPDVLVSDLAMPGDDGLSLIRKIRSRTPDRIATVPAIALTAYTRPEDRVRALNAGFQMHVPKPVDPTELVVTIASLRTLLA</sequence>
<dbReference type="SMART" id="SM00065">
    <property type="entry name" value="GAF"/>
    <property type="match status" value="4"/>
</dbReference>
<dbReference type="SMART" id="SM00388">
    <property type="entry name" value="HisKA"/>
    <property type="match status" value="1"/>
</dbReference>
<evidence type="ECO:0000256" key="1">
    <source>
        <dbReference type="ARBA" id="ARBA00000085"/>
    </source>
</evidence>
<evidence type="ECO:0000256" key="12">
    <source>
        <dbReference type="PROSITE-ProRule" id="PRU00169"/>
    </source>
</evidence>
<keyword evidence="4" id="KW-1003">Cell membrane</keyword>
<dbReference type="Pfam" id="PF00072">
    <property type="entry name" value="Response_reg"/>
    <property type="match status" value="1"/>
</dbReference>
<dbReference type="RefSeq" id="WP_272425805.1">
    <property type="nucleotide sequence ID" value="NZ_JAGTJJ010000041.1"/>
</dbReference>
<dbReference type="Gene3D" id="3.30.565.10">
    <property type="entry name" value="Histidine kinase-like ATPase, C-terminal domain"/>
    <property type="match status" value="1"/>
</dbReference>
<dbReference type="CDD" id="cd17580">
    <property type="entry name" value="REC_2_DhkD-like"/>
    <property type="match status" value="1"/>
</dbReference>
<dbReference type="InterPro" id="IPR003594">
    <property type="entry name" value="HATPase_dom"/>
</dbReference>
<reference evidence="15 16" key="1">
    <citation type="submission" date="2021-04" db="EMBL/GenBank/DDBJ databases">
        <title>Genome analysis of Polyangium sp.</title>
        <authorList>
            <person name="Li Y."/>
            <person name="Wang J."/>
        </authorList>
    </citation>
    <scope>NUCLEOTIDE SEQUENCE [LARGE SCALE GENOMIC DNA]</scope>
    <source>
        <strain evidence="15 16">SDU14</strain>
    </source>
</reference>
<evidence type="ECO:0000259" key="14">
    <source>
        <dbReference type="PROSITE" id="PS50110"/>
    </source>
</evidence>
<dbReference type="GO" id="GO:0005524">
    <property type="term" value="F:ATP binding"/>
    <property type="evidence" value="ECO:0007669"/>
    <property type="project" value="UniProtKB-KW"/>
</dbReference>
<dbReference type="PROSITE" id="PS50110">
    <property type="entry name" value="RESPONSE_REGULATORY"/>
    <property type="match status" value="1"/>
</dbReference>
<dbReference type="InterPro" id="IPR036890">
    <property type="entry name" value="HATPase_C_sf"/>
</dbReference>
<dbReference type="CDD" id="cd00075">
    <property type="entry name" value="HATPase"/>
    <property type="match status" value="1"/>
</dbReference>
<feature type="domain" description="Response regulatory" evidence="14">
    <location>
        <begin position="985"/>
        <end position="1103"/>
    </location>
</feature>
<evidence type="ECO:0000256" key="4">
    <source>
        <dbReference type="ARBA" id="ARBA00022475"/>
    </source>
</evidence>
<dbReference type="Pfam" id="PF02518">
    <property type="entry name" value="HATPase_c"/>
    <property type="match status" value="1"/>
</dbReference>
<dbReference type="Gene3D" id="1.10.287.130">
    <property type="match status" value="1"/>
</dbReference>
<dbReference type="Proteomes" id="UP001151081">
    <property type="component" value="Unassembled WGS sequence"/>
</dbReference>
<dbReference type="CDD" id="cd00082">
    <property type="entry name" value="HisKA"/>
    <property type="match status" value="1"/>
</dbReference>
<dbReference type="GO" id="GO:0000155">
    <property type="term" value="F:phosphorelay sensor kinase activity"/>
    <property type="evidence" value="ECO:0007669"/>
    <property type="project" value="InterPro"/>
</dbReference>
<dbReference type="SUPFAM" id="SSF55874">
    <property type="entry name" value="ATPase domain of HSP90 chaperone/DNA topoisomerase II/histidine kinase"/>
    <property type="match status" value="1"/>
</dbReference>
<dbReference type="InterPro" id="IPR001789">
    <property type="entry name" value="Sig_transdc_resp-reg_receiver"/>
</dbReference>
<comment type="subcellular location">
    <subcellularLocation>
        <location evidence="2">Cell membrane</location>
    </subcellularLocation>
</comment>
<gene>
    <name evidence="15" type="ORF">KEG57_39425</name>
</gene>
<evidence type="ECO:0000256" key="10">
    <source>
        <dbReference type="ARBA" id="ARBA00023012"/>
    </source>
</evidence>
<dbReference type="InterPro" id="IPR011006">
    <property type="entry name" value="CheY-like_superfamily"/>
</dbReference>
<keyword evidence="7" id="KW-0547">Nucleotide-binding</keyword>
<evidence type="ECO:0000313" key="15">
    <source>
        <dbReference type="EMBL" id="MDC3986614.1"/>
    </source>
</evidence>
<evidence type="ECO:0000256" key="7">
    <source>
        <dbReference type="ARBA" id="ARBA00022741"/>
    </source>
</evidence>
<organism evidence="15 16">
    <name type="scientific">Polyangium jinanense</name>
    <dbReference type="NCBI Taxonomy" id="2829994"/>
    <lineage>
        <taxon>Bacteria</taxon>
        <taxon>Pseudomonadati</taxon>
        <taxon>Myxococcota</taxon>
        <taxon>Polyangia</taxon>
        <taxon>Polyangiales</taxon>
        <taxon>Polyangiaceae</taxon>
        <taxon>Polyangium</taxon>
    </lineage>
</organism>
<dbReference type="Gene3D" id="3.40.50.2300">
    <property type="match status" value="1"/>
</dbReference>
<keyword evidence="9" id="KW-0067">ATP-binding</keyword>
<name>A0A9X4AVS5_9BACT</name>
<evidence type="ECO:0000256" key="2">
    <source>
        <dbReference type="ARBA" id="ARBA00004236"/>
    </source>
</evidence>
<keyword evidence="5 12" id="KW-0597">Phosphoprotein</keyword>
<dbReference type="InterPro" id="IPR003018">
    <property type="entry name" value="GAF"/>
</dbReference>
<dbReference type="PRINTS" id="PR00344">
    <property type="entry name" value="BCTRLSENSOR"/>
</dbReference>
<dbReference type="PANTHER" id="PTHR43547:SF2">
    <property type="entry name" value="HYBRID SIGNAL TRANSDUCTION HISTIDINE KINASE C"/>
    <property type="match status" value="1"/>
</dbReference>
<dbReference type="InterPro" id="IPR029016">
    <property type="entry name" value="GAF-like_dom_sf"/>
</dbReference>
<dbReference type="GO" id="GO:0005886">
    <property type="term" value="C:plasma membrane"/>
    <property type="evidence" value="ECO:0007669"/>
    <property type="project" value="UniProtKB-SubCell"/>
</dbReference>
<keyword evidence="11" id="KW-0472">Membrane</keyword>
<evidence type="ECO:0000313" key="16">
    <source>
        <dbReference type="Proteomes" id="UP001151081"/>
    </source>
</evidence>
<dbReference type="FunFam" id="3.30.565.10:FF:000023">
    <property type="entry name" value="PAS domain-containing sensor histidine kinase"/>
    <property type="match status" value="1"/>
</dbReference>
<dbReference type="AlphaFoldDB" id="A0A9X4AVS5"/>
<dbReference type="SMART" id="SM00448">
    <property type="entry name" value="REC"/>
    <property type="match status" value="1"/>
</dbReference>
<dbReference type="PROSITE" id="PS50109">
    <property type="entry name" value="HIS_KIN"/>
    <property type="match status" value="1"/>
</dbReference>
<dbReference type="SUPFAM" id="SSF52172">
    <property type="entry name" value="CheY-like"/>
    <property type="match status" value="1"/>
</dbReference>
<evidence type="ECO:0000256" key="5">
    <source>
        <dbReference type="ARBA" id="ARBA00022553"/>
    </source>
</evidence>
<dbReference type="Gene3D" id="3.30.450.40">
    <property type="match status" value="4"/>
</dbReference>
<feature type="modified residue" description="4-aspartylphosphate" evidence="12">
    <location>
        <position position="1034"/>
    </location>
</feature>
<dbReference type="InterPro" id="IPR003661">
    <property type="entry name" value="HisK_dim/P_dom"/>
</dbReference>
<dbReference type="SMART" id="SM00387">
    <property type="entry name" value="HATPase_c"/>
    <property type="match status" value="1"/>
</dbReference>
<evidence type="ECO:0000256" key="11">
    <source>
        <dbReference type="ARBA" id="ARBA00023136"/>
    </source>
</evidence>
<proteinExistence type="predicted"/>
<evidence type="ECO:0000256" key="8">
    <source>
        <dbReference type="ARBA" id="ARBA00022777"/>
    </source>
</evidence>
<dbReference type="PANTHER" id="PTHR43547">
    <property type="entry name" value="TWO-COMPONENT HISTIDINE KINASE"/>
    <property type="match status" value="1"/>
</dbReference>
<dbReference type="EC" id="2.7.13.3" evidence="3"/>
<dbReference type="SUPFAM" id="SSF55781">
    <property type="entry name" value="GAF domain-like"/>
    <property type="match status" value="4"/>
</dbReference>
<dbReference type="EMBL" id="JAGTJJ010000041">
    <property type="protein sequence ID" value="MDC3986614.1"/>
    <property type="molecule type" value="Genomic_DNA"/>
</dbReference>
<evidence type="ECO:0000259" key="13">
    <source>
        <dbReference type="PROSITE" id="PS50109"/>
    </source>
</evidence>
<accession>A0A9X4AVS5</accession>
<dbReference type="SUPFAM" id="SSF47384">
    <property type="entry name" value="Homodimeric domain of signal transducing histidine kinase"/>
    <property type="match status" value="1"/>
</dbReference>
<comment type="catalytic activity">
    <reaction evidence="1">
        <text>ATP + protein L-histidine = ADP + protein N-phospho-L-histidine.</text>
        <dbReference type="EC" id="2.7.13.3"/>
    </reaction>
</comment>
<keyword evidence="8" id="KW-0418">Kinase</keyword>
<protein>
    <recommendedName>
        <fullName evidence="3">histidine kinase</fullName>
        <ecNumber evidence="3">2.7.13.3</ecNumber>
    </recommendedName>
</protein>
<dbReference type="InterPro" id="IPR036097">
    <property type="entry name" value="HisK_dim/P_sf"/>
</dbReference>
<keyword evidence="6" id="KW-0808">Transferase</keyword>